<protein>
    <submittedName>
        <fullName evidence="1">Uncharacterized protein</fullName>
    </submittedName>
</protein>
<dbReference type="Proteomes" id="UP000095472">
    <property type="component" value="Chromosome"/>
</dbReference>
<reference evidence="1 2" key="1">
    <citation type="journal article" date="2016" name="Genome Announc.">
        <title>Draft Genome Sequence of the Thermotolerant Cyanobacterium Desertifilum sp. IPPAS B-1220.</title>
        <authorList>
            <person name="Mironov K.S."/>
            <person name="Sinetova M.A."/>
            <person name="Bolatkhan K."/>
            <person name="Zayadan B.K."/>
            <person name="Ustinova V.V."/>
            <person name="Kupriyanova E.V."/>
            <person name="Skrypnik A.N."/>
            <person name="Gogoleva N.E."/>
            <person name="Gogolev Y.V."/>
            <person name="Los D.A."/>
        </authorList>
    </citation>
    <scope>NUCLEOTIDE SEQUENCE [LARGE SCALE GENOMIC DNA]</scope>
    <source>
        <strain evidence="1 2">IPPAS B-1220</strain>
    </source>
</reference>
<proteinExistence type="predicted"/>
<gene>
    <name evidence="1" type="ORF">BH720_015335</name>
</gene>
<evidence type="ECO:0000313" key="2">
    <source>
        <dbReference type="Proteomes" id="UP000095472"/>
    </source>
</evidence>
<name>A0ACD5H0Y3_9CYAN</name>
<accession>A0ACD5H0Y3</accession>
<sequence>MGVGEEDGGRRESESTMLVLVVLTKNKTSFGRAIAPSEAIIQ</sequence>
<evidence type="ECO:0000313" key="1">
    <source>
        <dbReference type="EMBL" id="XPM66540.1"/>
    </source>
</evidence>
<keyword evidence="2" id="KW-1185">Reference proteome</keyword>
<dbReference type="EMBL" id="CP182909">
    <property type="protein sequence ID" value="XPM66540.1"/>
    <property type="molecule type" value="Genomic_DNA"/>
</dbReference>
<organism evidence="1 2">
    <name type="scientific">Desertifilum tharense IPPAS B-1220</name>
    <dbReference type="NCBI Taxonomy" id="1781255"/>
    <lineage>
        <taxon>Bacteria</taxon>
        <taxon>Bacillati</taxon>
        <taxon>Cyanobacteriota</taxon>
        <taxon>Cyanophyceae</taxon>
        <taxon>Desertifilales</taxon>
        <taxon>Desertifilaceae</taxon>
        <taxon>Desertifilum</taxon>
    </lineage>
</organism>